<dbReference type="InterPro" id="IPR036390">
    <property type="entry name" value="WH_DNA-bd_sf"/>
</dbReference>
<keyword evidence="6" id="KW-1185">Reference proteome</keyword>
<dbReference type="GO" id="GO:0003677">
    <property type="term" value="F:DNA binding"/>
    <property type="evidence" value="ECO:0007669"/>
    <property type="project" value="UniProtKB-KW"/>
</dbReference>
<keyword evidence="2" id="KW-0238">DNA-binding</keyword>
<accession>A0A5M9I5N4</accession>
<evidence type="ECO:0000256" key="1">
    <source>
        <dbReference type="ARBA" id="ARBA00023015"/>
    </source>
</evidence>
<proteinExistence type="predicted"/>
<dbReference type="EMBL" id="VMSO01000001">
    <property type="protein sequence ID" value="KAA8502922.1"/>
    <property type="molecule type" value="Genomic_DNA"/>
</dbReference>
<protein>
    <submittedName>
        <fullName evidence="5">Winged helix-turn-helix transcriptional regulator</fullName>
    </submittedName>
</protein>
<organism evidence="5 6">
    <name type="scientific">Mediterraneibacter catenae</name>
    <dbReference type="NCBI Taxonomy" id="2594882"/>
    <lineage>
        <taxon>Bacteria</taxon>
        <taxon>Bacillati</taxon>
        <taxon>Bacillota</taxon>
        <taxon>Clostridia</taxon>
        <taxon>Lachnospirales</taxon>
        <taxon>Lachnospiraceae</taxon>
        <taxon>Mediterraneibacter</taxon>
    </lineage>
</organism>
<dbReference type="Pfam" id="PF13412">
    <property type="entry name" value="HTH_24"/>
    <property type="match status" value="1"/>
</dbReference>
<feature type="domain" description="HTH marR-type" evidence="4">
    <location>
        <begin position="22"/>
        <end position="121"/>
    </location>
</feature>
<evidence type="ECO:0000256" key="2">
    <source>
        <dbReference type="ARBA" id="ARBA00023125"/>
    </source>
</evidence>
<dbReference type="InterPro" id="IPR036388">
    <property type="entry name" value="WH-like_DNA-bd_sf"/>
</dbReference>
<dbReference type="InterPro" id="IPR000835">
    <property type="entry name" value="HTH_MarR-typ"/>
</dbReference>
<dbReference type="AlphaFoldDB" id="A0A5M9I5N4"/>
<comment type="caution">
    <text evidence="5">The sequence shown here is derived from an EMBL/GenBank/DDBJ whole genome shotgun (WGS) entry which is preliminary data.</text>
</comment>
<dbReference type="RefSeq" id="WP_150310065.1">
    <property type="nucleotide sequence ID" value="NZ_VMSO01000001.1"/>
</dbReference>
<dbReference type="Proteomes" id="UP000322025">
    <property type="component" value="Unassembled WGS sequence"/>
</dbReference>
<keyword evidence="1" id="KW-0805">Transcription regulation</keyword>
<keyword evidence="3" id="KW-0804">Transcription</keyword>
<dbReference type="PANTHER" id="PTHR42756">
    <property type="entry name" value="TRANSCRIPTIONAL REGULATOR, MARR"/>
    <property type="match status" value="1"/>
</dbReference>
<evidence type="ECO:0000313" key="6">
    <source>
        <dbReference type="Proteomes" id="UP000322025"/>
    </source>
</evidence>
<evidence type="ECO:0000259" key="4">
    <source>
        <dbReference type="SMART" id="SM00347"/>
    </source>
</evidence>
<reference evidence="5" key="1">
    <citation type="submission" date="2019-07" db="EMBL/GenBank/DDBJ databases">
        <authorList>
            <person name="Wongkuna S."/>
            <person name="Scaria J."/>
        </authorList>
    </citation>
    <scope>NUCLEOTIDE SEQUENCE [LARGE SCALE GENOMIC DNA]</scope>
    <source>
        <strain evidence="5">SW178</strain>
    </source>
</reference>
<dbReference type="SUPFAM" id="SSF46785">
    <property type="entry name" value="Winged helix' DNA-binding domain"/>
    <property type="match status" value="1"/>
</dbReference>
<evidence type="ECO:0000256" key="3">
    <source>
        <dbReference type="ARBA" id="ARBA00023163"/>
    </source>
</evidence>
<dbReference type="SMART" id="SM00347">
    <property type="entry name" value="HTH_MARR"/>
    <property type="match status" value="1"/>
</dbReference>
<sequence length="143" mass="16597">MHYLETGQYTYLAGEINALYHEAAVKTGISDSVQNILYVLCEKDGQCLQSEISKLTGISRQTINSAIRKLEKEEIVYLKQGKGRNTILCLTEKGKKFSSEKIMPLHEIENKIWNEWTEEEQQQYLTLTKKYRDGLKKYLEAML</sequence>
<dbReference type="PANTHER" id="PTHR42756:SF1">
    <property type="entry name" value="TRANSCRIPTIONAL REPRESSOR OF EMRAB OPERON"/>
    <property type="match status" value="1"/>
</dbReference>
<dbReference type="OrthoDB" id="3231996at2"/>
<name>A0A5M9I5N4_9FIRM</name>
<dbReference type="Gene3D" id="1.10.10.10">
    <property type="entry name" value="Winged helix-like DNA-binding domain superfamily/Winged helix DNA-binding domain"/>
    <property type="match status" value="1"/>
</dbReference>
<dbReference type="GO" id="GO:0003700">
    <property type="term" value="F:DNA-binding transcription factor activity"/>
    <property type="evidence" value="ECO:0007669"/>
    <property type="project" value="InterPro"/>
</dbReference>
<gene>
    <name evidence="5" type="ORF">FNY66_01330</name>
</gene>
<evidence type="ECO:0000313" key="5">
    <source>
        <dbReference type="EMBL" id="KAA8502922.1"/>
    </source>
</evidence>